<proteinExistence type="predicted"/>
<dbReference type="InterPro" id="IPR050204">
    <property type="entry name" value="AraC_XylS_family_regulators"/>
</dbReference>
<dbReference type="GO" id="GO:0043565">
    <property type="term" value="F:sequence-specific DNA binding"/>
    <property type="evidence" value="ECO:0007669"/>
    <property type="project" value="InterPro"/>
</dbReference>
<dbReference type="Pfam" id="PF12833">
    <property type="entry name" value="HTH_18"/>
    <property type="match status" value="1"/>
</dbReference>
<dbReference type="InterPro" id="IPR018060">
    <property type="entry name" value="HTH_AraC"/>
</dbReference>
<dbReference type="EMBL" id="BJXA01000032">
    <property type="protein sequence ID" value="GEM40067.1"/>
    <property type="molecule type" value="Genomic_DNA"/>
</dbReference>
<evidence type="ECO:0000313" key="5">
    <source>
        <dbReference type="EMBL" id="GEM40067.1"/>
    </source>
</evidence>
<name>A0A511MIZ4_9NOCA</name>
<dbReference type="Gene3D" id="1.10.10.60">
    <property type="entry name" value="Homeodomain-like"/>
    <property type="match status" value="1"/>
</dbReference>
<dbReference type="RefSeq" id="WP_147134834.1">
    <property type="nucleotide sequence ID" value="NZ_BJXA01000032.1"/>
</dbReference>
<dbReference type="PANTHER" id="PTHR46796">
    <property type="entry name" value="HTH-TYPE TRANSCRIPTIONAL ACTIVATOR RHAS-RELATED"/>
    <property type="match status" value="1"/>
</dbReference>
<organism evidence="5 6">
    <name type="scientific">Nocardia ninae NBRC 108245</name>
    <dbReference type="NCBI Taxonomy" id="1210091"/>
    <lineage>
        <taxon>Bacteria</taxon>
        <taxon>Bacillati</taxon>
        <taxon>Actinomycetota</taxon>
        <taxon>Actinomycetes</taxon>
        <taxon>Mycobacteriales</taxon>
        <taxon>Nocardiaceae</taxon>
        <taxon>Nocardia</taxon>
    </lineage>
</organism>
<evidence type="ECO:0000259" key="4">
    <source>
        <dbReference type="PROSITE" id="PS01124"/>
    </source>
</evidence>
<keyword evidence="2" id="KW-0238">DNA-binding</keyword>
<keyword evidence="3" id="KW-0804">Transcription</keyword>
<sequence length="316" mass="35908">MTSQRYELRRESTLWVPKGDRSDFWAERVQENQGRIGLSFDFGDHRDFNGRTWVQECGNDVLIEFASTMINYRRTKQHVRTDDDRSGRLLIVREGRMALRQNDDVTVLEPGEVGLYSMGRDMDVAHDDTARAVVLSIPDSDPIATMLTDQPPLKMDAHRPLLGTAVGMVNSLVEHRETMTGNDFTQINAYLRQILASSLDDRQAPELSRLERLAQEVLVYIEINSDDPTVTPDSIAKHFCCSLSQLHKALRTASTTPARMLRETRLKRARRRLEIGTGTITQIAFGSGFGSASAFRESFRQRYGQYPGEWRMTAGH</sequence>
<gene>
    <name evidence="5" type="ORF">NN4_45860</name>
</gene>
<reference evidence="5 6" key="1">
    <citation type="submission" date="2019-07" db="EMBL/GenBank/DDBJ databases">
        <title>Whole genome shotgun sequence of Nocardia ninae NBRC 108245.</title>
        <authorList>
            <person name="Hosoyama A."/>
            <person name="Uohara A."/>
            <person name="Ohji S."/>
            <person name="Ichikawa N."/>
        </authorList>
    </citation>
    <scope>NUCLEOTIDE SEQUENCE [LARGE SCALE GENOMIC DNA]</scope>
    <source>
        <strain evidence="5 6">NBRC 108245</strain>
    </source>
</reference>
<keyword evidence="1" id="KW-0805">Transcription regulation</keyword>
<dbReference type="Proteomes" id="UP000321424">
    <property type="component" value="Unassembled WGS sequence"/>
</dbReference>
<dbReference type="OrthoDB" id="9799345at2"/>
<dbReference type="InterPro" id="IPR009057">
    <property type="entry name" value="Homeodomain-like_sf"/>
</dbReference>
<evidence type="ECO:0000256" key="3">
    <source>
        <dbReference type="ARBA" id="ARBA00023163"/>
    </source>
</evidence>
<dbReference type="InterPro" id="IPR035418">
    <property type="entry name" value="AraC-bd_2"/>
</dbReference>
<dbReference type="GO" id="GO:0003700">
    <property type="term" value="F:DNA-binding transcription factor activity"/>
    <property type="evidence" value="ECO:0007669"/>
    <property type="project" value="InterPro"/>
</dbReference>
<dbReference type="PANTHER" id="PTHR46796:SF6">
    <property type="entry name" value="ARAC SUBFAMILY"/>
    <property type="match status" value="1"/>
</dbReference>
<evidence type="ECO:0000256" key="2">
    <source>
        <dbReference type="ARBA" id="ARBA00023125"/>
    </source>
</evidence>
<dbReference type="SMART" id="SM00342">
    <property type="entry name" value="HTH_ARAC"/>
    <property type="match status" value="1"/>
</dbReference>
<evidence type="ECO:0000313" key="6">
    <source>
        <dbReference type="Proteomes" id="UP000321424"/>
    </source>
</evidence>
<dbReference type="AlphaFoldDB" id="A0A511MIZ4"/>
<evidence type="ECO:0000256" key="1">
    <source>
        <dbReference type="ARBA" id="ARBA00023015"/>
    </source>
</evidence>
<accession>A0A511MIZ4</accession>
<dbReference type="PROSITE" id="PS01124">
    <property type="entry name" value="HTH_ARAC_FAMILY_2"/>
    <property type="match status" value="1"/>
</dbReference>
<feature type="domain" description="HTH araC/xylS-type" evidence="4">
    <location>
        <begin position="215"/>
        <end position="313"/>
    </location>
</feature>
<dbReference type="SUPFAM" id="SSF46689">
    <property type="entry name" value="Homeodomain-like"/>
    <property type="match status" value="1"/>
</dbReference>
<protein>
    <recommendedName>
        <fullName evidence="4">HTH araC/xylS-type domain-containing protein</fullName>
    </recommendedName>
</protein>
<dbReference type="Pfam" id="PF14525">
    <property type="entry name" value="AraC_binding_2"/>
    <property type="match status" value="1"/>
</dbReference>
<comment type="caution">
    <text evidence="5">The sequence shown here is derived from an EMBL/GenBank/DDBJ whole genome shotgun (WGS) entry which is preliminary data.</text>
</comment>
<keyword evidence="6" id="KW-1185">Reference proteome</keyword>